<feature type="region of interest" description="Disordered" evidence="11">
    <location>
        <begin position="1"/>
        <end position="38"/>
    </location>
</feature>
<keyword evidence="4 10" id="KW-1003">Cell membrane</keyword>
<keyword evidence="8 9" id="KW-0472">Membrane</keyword>
<dbReference type="PANTHER" id="PTHR47314:SF1">
    <property type="entry name" value="MALTOSE_MALTODEXTRIN TRANSPORT SYSTEM PERMEASE PROTEIN MALF"/>
    <property type="match status" value="1"/>
</dbReference>
<feature type="transmembrane region" description="Helical" evidence="9">
    <location>
        <begin position="270"/>
        <end position="290"/>
    </location>
</feature>
<reference evidence="14" key="1">
    <citation type="journal article" date="2019" name="Int. J. Syst. Evol. Microbiol.">
        <title>The Global Catalogue of Microorganisms (GCM) 10K type strain sequencing project: providing services to taxonomists for standard genome sequencing and annotation.</title>
        <authorList>
            <consortium name="The Broad Institute Genomics Platform"/>
            <consortium name="The Broad Institute Genome Sequencing Center for Infectious Disease"/>
            <person name="Wu L."/>
            <person name="Ma J."/>
        </authorList>
    </citation>
    <scope>NUCLEOTIDE SEQUENCE [LARGE SCALE GENOMIC DNA]</scope>
    <source>
        <strain evidence="14">KCTC 33576</strain>
    </source>
</reference>
<keyword evidence="6 9" id="KW-0812">Transmembrane</keyword>
<comment type="caution">
    <text evidence="13">The sequence shown here is derived from an EMBL/GenBank/DDBJ whole genome shotgun (WGS) entry which is preliminary data.</text>
</comment>
<evidence type="ECO:0000256" key="4">
    <source>
        <dbReference type="ARBA" id="ARBA00022475"/>
    </source>
</evidence>
<dbReference type="Proteomes" id="UP001597391">
    <property type="component" value="Unassembled WGS sequence"/>
</dbReference>
<organism evidence="13 14">
    <name type="scientific">Populibacterium corticicola</name>
    <dbReference type="NCBI Taxonomy" id="1812826"/>
    <lineage>
        <taxon>Bacteria</taxon>
        <taxon>Bacillati</taxon>
        <taxon>Actinomycetota</taxon>
        <taxon>Actinomycetes</taxon>
        <taxon>Micrococcales</taxon>
        <taxon>Jonesiaceae</taxon>
        <taxon>Populibacterium</taxon>
    </lineage>
</organism>
<dbReference type="Pfam" id="PF00528">
    <property type="entry name" value="BPD_transp_1"/>
    <property type="match status" value="1"/>
</dbReference>
<dbReference type="PROSITE" id="PS50928">
    <property type="entry name" value="ABC_TM1"/>
    <property type="match status" value="1"/>
</dbReference>
<sequence>MTAMSSHPAPKPSRAPSSQVPGKGPAKGSTPTPTIIRGASKEDRDLTRLLAILFMGLAHLTVLRQRVKGAFFALIEVLFILAIPSLVQRLSNLVTLGEQNLSVPVMERDNSMFMLIDGVLGVAVILVFATIYAISVRSALQDADALALRPAPTARQQVESITSRAFPTIGLMPMLGLILFFVVVPLVFSAAVAFTNYSAPNNIPPANTVDWVGLETFKDLLGGNALWTGALVRVFGWTLVWAIAATITCYFGGMLIAVILQESKIRIKPVFRAIFILPYAVPAVITMLVWRNMLNGAFGAVNKVLLDWGIIDAAIPWLSDPLLAKFVAVAINLWAGFPYFMLLTLGAMTAISPDIKEAAELDGASKVQQFRRITLPLVLYQTAPLLIMSFAANFNNFGAIFFLTGGGPTVSDTTQTGAGGTDIMVTWIYSLTIDLQKYNYGAALAVMIFLVLAPVAIMQFRRTKSFKGEL</sequence>
<feature type="transmembrane region" description="Helical" evidence="9">
    <location>
        <begin position="111"/>
        <end position="134"/>
    </location>
</feature>
<feature type="domain" description="ABC transmembrane type-1" evidence="12">
    <location>
        <begin position="235"/>
        <end position="459"/>
    </location>
</feature>
<evidence type="ECO:0000313" key="14">
    <source>
        <dbReference type="Proteomes" id="UP001597391"/>
    </source>
</evidence>
<feature type="transmembrane region" description="Helical" evidence="9">
    <location>
        <begin position="174"/>
        <end position="194"/>
    </location>
</feature>
<dbReference type="SUPFAM" id="SSF161098">
    <property type="entry name" value="MetI-like"/>
    <property type="match status" value="1"/>
</dbReference>
<gene>
    <name evidence="13" type="ORF">ACFSYH_08315</name>
</gene>
<accession>A0ABW5XFC2</accession>
<dbReference type="SUPFAM" id="SSF160964">
    <property type="entry name" value="MalF N-terminal region-like"/>
    <property type="match status" value="1"/>
</dbReference>
<evidence type="ECO:0000256" key="3">
    <source>
        <dbReference type="ARBA" id="ARBA00022448"/>
    </source>
</evidence>
<dbReference type="PANTHER" id="PTHR47314">
    <property type="entry name" value="MALTOSE/MALTODEXTRIN TRANSPORT SYSTEM PERMEASE PROTEIN MALF"/>
    <property type="match status" value="1"/>
</dbReference>
<keyword evidence="5 10" id="KW-0762">Sugar transport</keyword>
<proteinExistence type="inferred from homology"/>
<comment type="subcellular location">
    <subcellularLocation>
        <location evidence="1 9">Cell membrane</location>
        <topology evidence="1 9">Multi-pass membrane protein</topology>
    </subcellularLocation>
</comment>
<dbReference type="RefSeq" id="WP_377466440.1">
    <property type="nucleotide sequence ID" value="NZ_JBHUOP010000003.1"/>
</dbReference>
<evidence type="ECO:0000313" key="13">
    <source>
        <dbReference type="EMBL" id="MFD2840573.1"/>
    </source>
</evidence>
<evidence type="ECO:0000256" key="7">
    <source>
        <dbReference type="ARBA" id="ARBA00022989"/>
    </source>
</evidence>
<feature type="transmembrane region" description="Helical" evidence="9">
    <location>
        <begin position="70"/>
        <end position="91"/>
    </location>
</feature>
<feature type="transmembrane region" description="Helical" evidence="9">
    <location>
        <begin position="46"/>
        <end position="63"/>
    </location>
</feature>
<evidence type="ECO:0000259" key="12">
    <source>
        <dbReference type="PROSITE" id="PS50928"/>
    </source>
</evidence>
<protein>
    <recommendedName>
        <fullName evidence="10">Maltose/maltodextrin transport system permease protein</fullName>
    </recommendedName>
</protein>
<feature type="transmembrane region" description="Helical" evidence="9">
    <location>
        <begin position="373"/>
        <end position="394"/>
    </location>
</feature>
<evidence type="ECO:0000256" key="9">
    <source>
        <dbReference type="RuleBase" id="RU363032"/>
    </source>
</evidence>
<dbReference type="InterPro" id="IPR035906">
    <property type="entry name" value="MetI-like_sf"/>
</dbReference>
<evidence type="ECO:0000256" key="1">
    <source>
        <dbReference type="ARBA" id="ARBA00004651"/>
    </source>
</evidence>
<evidence type="ECO:0000256" key="11">
    <source>
        <dbReference type="SAM" id="MobiDB-lite"/>
    </source>
</evidence>
<comment type="function">
    <text evidence="10">Part of the ABC transporter complex MalEFGK involved in maltose/maltodextrin import. Probably responsible for the translocation of the substrate across the membrane.</text>
</comment>
<evidence type="ECO:0000256" key="6">
    <source>
        <dbReference type="ARBA" id="ARBA00022692"/>
    </source>
</evidence>
<keyword evidence="14" id="KW-1185">Reference proteome</keyword>
<name>A0ABW5XFC2_9MICO</name>
<evidence type="ECO:0000256" key="8">
    <source>
        <dbReference type="ARBA" id="ARBA00023136"/>
    </source>
</evidence>
<evidence type="ECO:0000256" key="5">
    <source>
        <dbReference type="ARBA" id="ARBA00022597"/>
    </source>
</evidence>
<keyword evidence="7 9" id="KW-1133">Transmembrane helix</keyword>
<comment type="similarity">
    <text evidence="2 10">Belongs to the binding-protein-dependent transport system permease family. MalFG subfamily.</text>
</comment>
<evidence type="ECO:0000256" key="10">
    <source>
        <dbReference type="RuleBase" id="RU367050"/>
    </source>
</evidence>
<evidence type="ECO:0000256" key="2">
    <source>
        <dbReference type="ARBA" id="ARBA00009047"/>
    </source>
</evidence>
<feature type="transmembrane region" description="Helical" evidence="9">
    <location>
        <begin position="438"/>
        <end position="457"/>
    </location>
</feature>
<feature type="transmembrane region" description="Helical" evidence="9">
    <location>
        <begin position="234"/>
        <end position="258"/>
    </location>
</feature>
<keyword evidence="3 9" id="KW-0813">Transport</keyword>
<feature type="transmembrane region" description="Helical" evidence="9">
    <location>
        <begin position="326"/>
        <end position="352"/>
    </location>
</feature>
<dbReference type="CDD" id="cd06261">
    <property type="entry name" value="TM_PBP2"/>
    <property type="match status" value="1"/>
</dbReference>
<dbReference type="EMBL" id="JBHUOP010000003">
    <property type="protein sequence ID" value="MFD2840573.1"/>
    <property type="molecule type" value="Genomic_DNA"/>
</dbReference>
<dbReference type="Gene3D" id="1.10.3720.10">
    <property type="entry name" value="MetI-like"/>
    <property type="match status" value="1"/>
</dbReference>
<dbReference type="InterPro" id="IPR000515">
    <property type="entry name" value="MetI-like"/>
</dbReference>